<reference evidence="1 2" key="1">
    <citation type="submission" date="2024-05" db="EMBL/GenBank/DDBJ databases">
        <title>De novo assembly of an allotetraploid wild potato.</title>
        <authorList>
            <person name="Hosaka A.J."/>
        </authorList>
    </citation>
    <scope>NUCLEOTIDE SEQUENCE [LARGE SCALE GENOMIC DNA]</scope>
    <source>
        <tissue evidence="1">Young leaves</tissue>
    </source>
</reference>
<name>A0ABD2RF42_9SOLN</name>
<evidence type="ECO:0008006" key="3">
    <source>
        <dbReference type="Google" id="ProtNLM"/>
    </source>
</evidence>
<comment type="caution">
    <text evidence="1">The sequence shown here is derived from an EMBL/GenBank/DDBJ whole genome shotgun (WGS) entry which is preliminary data.</text>
</comment>
<keyword evidence="2" id="KW-1185">Reference proteome</keyword>
<accession>A0ABD2RF42</accession>
<sequence length="120" mass="13786">MGSGGFWGWDLMLNPMGSRRSSGVEKEEDGRSNGGFGYWLENMEFTGGFRWSLDNGSDDGLDLSWWWFCGRTVVIGGGWRERKLVVFGIWYGCCFHRKKWERGRVTAVSFHIAGTVMGWW</sequence>
<proteinExistence type="predicted"/>
<evidence type="ECO:0000313" key="1">
    <source>
        <dbReference type="EMBL" id="KAL3330309.1"/>
    </source>
</evidence>
<gene>
    <name evidence="1" type="ORF">AABB24_034252</name>
</gene>
<dbReference type="Proteomes" id="UP001627284">
    <property type="component" value="Unassembled WGS sequence"/>
</dbReference>
<protein>
    <recommendedName>
        <fullName evidence="3">Transmembrane protein</fullName>
    </recommendedName>
</protein>
<dbReference type="AlphaFoldDB" id="A0ABD2RF42"/>
<organism evidence="1 2">
    <name type="scientific">Solanum stoloniferum</name>
    <dbReference type="NCBI Taxonomy" id="62892"/>
    <lineage>
        <taxon>Eukaryota</taxon>
        <taxon>Viridiplantae</taxon>
        <taxon>Streptophyta</taxon>
        <taxon>Embryophyta</taxon>
        <taxon>Tracheophyta</taxon>
        <taxon>Spermatophyta</taxon>
        <taxon>Magnoliopsida</taxon>
        <taxon>eudicotyledons</taxon>
        <taxon>Gunneridae</taxon>
        <taxon>Pentapetalae</taxon>
        <taxon>asterids</taxon>
        <taxon>lamiids</taxon>
        <taxon>Solanales</taxon>
        <taxon>Solanaceae</taxon>
        <taxon>Solanoideae</taxon>
        <taxon>Solaneae</taxon>
        <taxon>Solanum</taxon>
    </lineage>
</organism>
<evidence type="ECO:0000313" key="2">
    <source>
        <dbReference type="Proteomes" id="UP001627284"/>
    </source>
</evidence>
<dbReference type="EMBL" id="JBJKTR010000020">
    <property type="protein sequence ID" value="KAL3330309.1"/>
    <property type="molecule type" value="Genomic_DNA"/>
</dbReference>